<gene>
    <name evidence="2" type="ORF">M23134_02285</name>
</gene>
<dbReference type="InterPro" id="IPR025461">
    <property type="entry name" value="ABA4-like"/>
</dbReference>
<feature type="transmembrane region" description="Helical" evidence="1">
    <location>
        <begin position="77"/>
        <end position="97"/>
    </location>
</feature>
<dbReference type="eggNOG" id="ENOG5032Z94">
    <property type="taxonomic scope" value="Bacteria"/>
</dbReference>
<reference evidence="2 3" key="1">
    <citation type="submission" date="2007-01" db="EMBL/GenBank/DDBJ databases">
        <authorList>
            <person name="Haygood M."/>
            <person name="Podell S."/>
            <person name="Anderson C."/>
            <person name="Hopkinson B."/>
            <person name="Roe K."/>
            <person name="Barbeau K."/>
            <person name="Gaasterland T."/>
            <person name="Ferriera S."/>
            <person name="Johnson J."/>
            <person name="Kravitz S."/>
            <person name="Beeson K."/>
            <person name="Sutton G."/>
            <person name="Rogers Y.-H."/>
            <person name="Friedman R."/>
            <person name="Frazier M."/>
            <person name="Venter J.C."/>
        </authorList>
    </citation>
    <scope>NUCLEOTIDE SEQUENCE [LARGE SCALE GENOMIC DNA]</scope>
    <source>
        <strain evidence="2 3">ATCC 23134</strain>
    </source>
</reference>
<dbReference type="Pfam" id="PF14108">
    <property type="entry name" value="ABA4-like"/>
    <property type="match status" value="1"/>
</dbReference>
<feature type="transmembrane region" description="Helical" evidence="1">
    <location>
        <begin position="109"/>
        <end position="131"/>
    </location>
</feature>
<name>A1ZK68_MICM2</name>
<sequence>MLENLFTLVNTVALVGWLLLIFAPGWQWTRRIVLSLGISLFFAIIYIVMFALNIAAFKLDSFSTLAGVMDLFKAPQAVLIGWVHYLAFDLFVGCWEVSNAQRTGVPHKFVIPCLLFTFMLGPTGLLMYWVVRQLTVKPKLEANF</sequence>
<feature type="transmembrane region" description="Helical" evidence="1">
    <location>
        <begin position="33"/>
        <end position="57"/>
    </location>
</feature>
<proteinExistence type="predicted"/>
<dbReference type="AlphaFoldDB" id="A1ZK68"/>
<feature type="transmembrane region" description="Helical" evidence="1">
    <location>
        <begin position="6"/>
        <end position="26"/>
    </location>
</feature>
<keyword evidence="1" id="KW-0472">Membrane</keyword>
<organism evidence="2 3">
    <name type="scientific">Microscilla marina ATCC 23134</name>
    <dbReference type="NCBI Taxonomy" id="313606"/>
    <lineage>
        <taxon>Bacteria</taxon>
        <taxon>Pseudomonadati</taxon>
        <taxon>Bacteroidota</taxon>
        <taxon>Cytophagia</taxon>
        <taxon>Cytophagales</taxon>
        <taxon>Microscillaceae</taxon>
        <taxon>Microscilla</taxon>
    </lineage>
</organism>
<evidence type="ECO:0000256" key="1">
    <source>
        <dbReference type="SAM" id="Phobius"/>
    </source>
</evidence>
<evidence type="ECO:0000313" key="3">
    <source>
        <dbReference type="Proteomes" id="UP000004095"/>
    </source>
</evidence>
<keyword evidence="1" id="KW-1133">Transmembrane helix</keyword>
<evidence type="ECO:0008006" key="4">
    <source>
        <dbReference type="Google" id="ProtNLM"/>
    </source>
</evidence>
<dbReference type="RefSeq" id="WP_002696663.1">
    <property type="nucleotide sequence ID" value="NZ_AAWS01000012.1"/>
</dbReference>
<accession>A1ZK68</accession>
<evidence type="ECO:0000313" key="2">
    <source>
        <dbReference type="EMBL" id="EAY29094.1"/>
    </source>
</evidence>
<dbReference type="EMBL" id="AAWS01000012">
    <property type="protein sequence ID" value="EAY29094.1"/>
    <property type="molecule type" value="Genomic_DNA"/>
</dbReference>
<dbReference type="Proteomes" id="UP000004095">
    <property type="component" value="Unassembled WGS sequence"/>
</dbReference>
<keyword evidence="1" id="KW-0812">Transmembrane</keyword>
<comment type="caution">
    <text evidence="2">The sequence shown here is derived from an EMBL/GenBank/DDBJ whole genome shotgun (WGS) entry which is preliminary data.</text>
</comment>
<keyword evidence="3" id="KW-1185">Reference proteome</keyword>
<dbReference type="OrthoDB" id="345237at2"/>
<protein>
    <recommendedName>
        <fullName evidence="4">Integral membrane protein</fullName>
    </recommendedName>
</protein>